<dbReference type="STRING" id="1121393.SAMN02745216_05204"/>
<accession>A0A1M7APE5</accession>
<proteinExistence type="predicted"/>
<dbReference type="RefSeq" id="WP_073479156.1">
    <property type="nucleotide sequence ID" value="NZ_FQZU01000072.1"/>
</dbReference>
<sequence length="173" mass="20081">MNENNIPPPREERFTVLGVFLEPKTIVWVEKQGGMDWFACEMEQTLASLPDREAVAEWKILVRQKQEIETRSRLVAYTALKQVLPPDQWLEIIEDHHEPGDTFLSLFRSHVRYFFRLIPDLAPMVAEYEAVTERLDVVDAELLAMLKGKYPGLADVESTERALVRIIMARLEE</sequence>
<organism evidence="1 2">
    <name type="scientific">Desulfatibacillum alkenivorans DSM 16219</name>
    <dbReference type="NCBI Taxonomy" id="1121393"/>
    <lineage>
        <taxon>Bacteria</taxon>
        <taxon>Pseudomonadati</taxon>
        <taxon>Thermodesulfobacteriota</taxon>
        <taxon>Desulfobacteria</taxon>
        <taxon>Desulfobacterales</taxon>
        <taxon>Desulfatibacillaceae</taxon>
        <taxon>Desulfatibacillum</taxon>
    </lineage>
</organism>
<dbReference type="AlphaFoldDB" id="A0A1M7APE5"/>
<evidence type="ECO:0000313" key="2">
    <source>
        <dbReference type="Proteomes" id="UP000183994"/>
    </source>
</evidence>
<evidence type="ECO:0000313" key="1">
    <source>
        <dbReference type="EMBL" id="SHL44653.1"/>
    </source>
</evidence>
<name>A0A1M7APE5_9BACT</name>
<keyword evidence="2" id="KW-1185">Reference proteome</keyword>
<gene>
    <name evidence="1" type="ORF">SAMN02745216_05204</name>
</gene>
<protein>
    <submittedName>
        <fullName evidence="1">Uncharacterized protein</fullName>
    </submittedName>
</protein>
<dbReference type="EMBL" id="FQZU01000072">
    <property type="protein sequence ID" value="SHL44653.1"/>
    <property type="molecule type" value="Genomic_DNA"/>
</dbReference>
<dbReference type="Proteomes" id="UP000183994">
    <property type="component" value="Unassembled WGS sequence"/>
</dbReference>
<reference evidence="2" key="1">
    <citation type="submission" date="2016-11" db="EMBL/GenBank/DDBJ databases">
        <authorList>
            <person name="Varghese N."/>
            <person name="Submissions S."/>
        </authorList>
    </citation>
    <scope>NUCLEOTIDE SEQUENCE [LARGE SCALE GENOMIC DNA]</scope>
    <source>
        <strain evidence="2">DSM 16219</strain>
    </source>
</reference>